<feature type="coiled-coil region" evidence="1">
    <location>
        <begin position="144"/>
        <end position="215"/>
    </location>
</feature>
<accession>A0A1B6DLP9</accession>
<organism evidence="2">
    <name type="scientific">Clastoptera arizonana</name>
    <name type="common">Arizona spittle bug</name>
    <dbReference type="NCBI Taxonomy" id="38151"/>
    <lineage>
        <taxon>Eukaryota</taxon>
        <taxon>Metazoa</taxon>
        <taxon>Ecdysozoa</taxon>
        <taxon>Arthropoda</taxon>
        <taxon>Hexapoda</taxon>
        <taxon>Insecta</taxon>
        <taxon>Pterygota</taxon>
        <taxon>Neoptera</taxon>
        <taxon>Paraneoptera</taxon>
        <taxon>Hemiptera</taxon>
        <taxon>Auchenorrhyncha</taxon>
        <taxon>Cercopoidea</taxon>
        <taxon>Clastopteridae</taxon>
        <taxon>Clastoptera</taxon>
    </lineage>
</organism>
<gene>
    <name evidence="2" type="ORF">g.8606</name>
</gene>
<keyword evidence="1" id="KW-0175">Coiled coil</keyword>
<protein>
    <submittedName>
        <fullName evidence="2">Uncharacterized protein</fullName>
    </submittedName>
</protein>
<dbReference type="EMBL" id="GEDC01010662">
    <property type="protein sequence ID" value="JAS26636.1"/>
    <property type="molecule type" value="Transcribed_RNA"/>
</dbReference>
<reference evidence="2" key="1">
    <citation type="submission" date="2015-12" db="EMBL/GenBank/DDBJ databases">
        <title>De novo transcriptome assembly of four potential Pierce s Disease insect vectors from Arizona vineyards.</title>
        <authorList>
            <person name="Tassone E.E."/>
        </authorList>
    </citation>
    <scope>NUCLEOTIDE SEQUENCE</scope>
</reference>
<proteinExistence type="predicted"/>
<feature type="coiled-coil region" evidence="1">
    <location>
        <begin position="25"/>
        <end position="59"/>
    </location>
</feature>
<sequence length="300" mass="35228">MFSFGQLIKKMKEREFRITADNENIIGKEHLVKELNLEIKALQLEKEKKKKQVQLYLQVFSERRVKYNCLMEKKSVWEKLQVANKTQFEEANTLIEGLQEAVFNKHITFCKNIRNFLDQHDLLMITSKFERDSLIQAETDHYSSQDLLEKTASLEESLTKLKQEEEDIKLLNVLKDKLLVESYEGAVVKSLKMTLEDLRNELKENENDILKMNNLIKPKKDLIKKRKTKLRDSLFASNQISFASNHFPNFSSIRNNNTDISKPQFNAASFSAYRKVHPSDDQLDDFNVTQVIFVMHNILH</sequence>
<evidence type="ECO:0000313" key="2">
    <source>
        <dbReference type="EMBL" id="JAS26636.1"/>
    </source>
</evidence>
<name>A0A1B6DLP9_9HEMI</name>
<evidence type="ECO:0000256" key="1">
    <source>
        <dbReference type="SAM" id="Coils"/>
    </source>
</evidence>
<dbReference type="AlphaFoldDB" id="A0A1B6DLP9"/>